<evidence type="ECO:0000313" key="3">
    <source>
        <dbReference type="Proteomes" id="UP000033856"/>
    </source>
</evidence>
<dbReference type="AlphaFoldDB" id="A0A0G1AFJ6"/>
<dbReference type="EMBL" id="LCCD01000031">
    <property type="protein sequence ID" value="KKS24073.1"/>
    <property type="molecule type" value="Genomic_DNA"/>
</dbReference>
<proteinExistence type="predicted"/>
<gene>
    <name evidence="2" type="ORF">UU83_C0031G0006</name>
</gene>
<comment type="caution">
    <text evidence="2">The sequence shown here is derived from an EMBL/GenBank/DDBJ whole genome shotgun (WGS) entry which is preliminary data.</text>
</comment>
<accession>A0A0G1AFJ6</accession>
<keyword evidence="1" id="KW-1133">Transmembrane helix</keyword>
<evidence type="ECO:0000313" key="2">
    <source>
        <dbReference type="EMBL" id="KKS24073.1"/>
    </source>
</evidence>
<protein>
    <submittedName>
        <fullName evidence="2">Uncharacterized protein</fullName>
    </submittedName>
</protein>
<organism evidence="2 3">
    <name type="scientific">Candidatus Jorgensenbacteria bacterium GW2011_GWF2_41_8</name>
    <dbReference type="NCBI Taxonomy" id="1618667"/>
    <lineage>
        <taxon>Bacteria</taxon>
        <taxon>Candidatus Joergenseniibacteriota</taxon>
    </lineage>
</organism>
<reference evidence="2 3" key="1">
    <citation type="journal article" date="2015" name="Nature">
        <title>rRNA introns, odd ribosomes, and small enigmatic genomes across a large radiation of phyla.</title>
        <authorList>
            <person name="Brown C.T."/>
            <person name="Hug L.A."/>
            <person name="Thomas B.C."/>
            <person name="Sharon I."/>
            <person name="Castelle C.J."/>
            <person name="Singh A."/>
            <person name="Wilkins M.J."/>
            <person name="Williams K.H."/>
            <person name="Banfield J.F."/>
        </authorList>
    </citation>
    <scope>NUCLEOTIDE SEQUENCE [LARGE SCALE GENOMIC DNA]</scope>
</reference>
<feature type="transmembrane region" description="Helical" evidence="1">
    <location>
        <begin position="6"/>
        <end position="25"/>
    </location>
</feature>
<evidence type="ECO:0000256" key="1">
    <source>
        <dbReference type="SAM" id="Phobius"/>
    </source>
</evidence>
<name>A0A0G1AFJ6_9BACT</name>
<dbReference type="Proteomes" id="UP000033856">
    <property type="component" value="Unassembled WGS sequence"/>
</dbReference>
<keyword evidence="1" id="KW-0812">Transmembrane</keyword>
<sequence length="137" mass="15497">MNSITTIIIAILSSGVVAAVVSALMQKRNEKEQRIFNAKLEAYREFAAHLESRFVSLTKDGKNLDITTLAEISAKCLLVSNSVLNKELKAFLAYVSEVYKRCSAPDYDEKNEGDIFDKLWKDVDKIEDLMREDLGFK</sequence>
<keyword evidence="1" id="KW-0472">Membrane</keyword>